<feature type="domain" description="HNH nuclease" evidence="1">
    <location>
        <begin position="6"/>
        <end position="61"/>
    </location>
</feature>
<accession>X1FL87</accession>
<comment type="caution">
    <text evidence="2">The sequence shown here is derived from an EMBL/GenBank/DDBJ whole genome shotgun (WGS) entry which is preliminary data.</text>
</comment>
<dbReference type="NCBIfam" id="TIGR02646">
    <property type="entry name" value="retron system putative HNH endonuclease"/>
    <property type="match status" value="1"/>
</dbReference>
<dbReference type="AlphaFoldDB" id="X1FL87"/>
<dbReference type="GO" id="GO:0008270">
    <property type="term" value="F:zinc ion binding"/>
    <property type="evidence" value="ECO:0007669"/>
    <property type="project" value="InterPro"/>
</dbReference>
<dbReference type="EMBL" id="BARU01010468">
    <property type="protein sequence ID" value="GAH33295.1"/>
    <property type="molecule type" value="Genomic_DNA"/>
</dbReference>
<name>X1FL87_9ZZZZ</name>
<dbReference type="InterPro" id="IPR002711">
    <property type="entry name" value="HNH"/>
</dbReference>
<dbReference type="InterPro" id="IPR003615">
    <property type="entry name" value="HNH_nuc"/>
</dbReference>
<sequence>SYKHQEVKKALFDASYNKCAYCESTSEGNYLEIEHFAPKSLYPELSIEWDNLLPSCKQCNIYKHTHDTIRDPIINPCKIDPFPFFKYSNLKIYPSNKAPNQNLALKTIQVCGLNRTRLVEDRIRILKALANWETEIEKKLLRMNHLGQNIKTHKLYLDLCENIELIENLARDFEKFSGLCKYFLSESEVYDKAKKCINLNK</sequence>
<gene>
    <name evidence="2" type="ORF">S03H2_19951</name>
</gene>
<protein>
    <recommendedName>
        <fullName evidence="1">HNH nuclease domain-containing protein</fullName>
    </recommendedName>
</protein>
<dbReference type="GO" id="GO:0003676">
    <property type="term" value="F:nucleic acid binding"/>
    <property type="evidence" value="ECO:0007669"/>
    <property type="project" value="InterPro"/>
</dbReference>
<reference evidence="2" key="1">
    <citation type="journal article" date="2014" name="Front. Microbiol.">
        <title>High frequency of phylogenetically diverse reductive dehalogenase-homologous genes in deep subseafloor sedimentary metagenomes.</title>
        <authorList>
            <person name="Kawai M."/>
            <person name="Futagami T."/>
            <person name="Toyoda A."/>
            <person name="Takaki Y."/>
            <person name="Nishi S."/>
            <person name="Hori S."/>
            <person name="Arai W."/>
            <person name="Tsubouchi T."/>
            <person name="Morono Y."/>
            <person name="Uchiyama I."/>
            <person name="Ito T."/>
            <person name="Fujiyama A."/>
            <person name="Inagaki F."/>
            <person name="Takami H."/>
        </authorList>
    </citation>
    <scope>NUCLEOTIDE SEQUENCE</scope>
    <source>
        <strain evidence="2">Expedition CK06-06</strain>
    </source>
</reference>
<dbReference type="CDD" id="cd00085">
    <property type="entry name" value="HNHc"/>
    <property type="match status" value="1"/>
</dbReference>
<proteinExistence type="predicted"/>
<dbReference type="SMART" id="SM00507">
    <property type="entry name" value="HNHc"/>
    <property type="match status" value="1"/>
</dbReference>
<organism evidence="2">
    <name type="scientific">marine sediment metagenome</name>
    <dbReference type="NCBI Taxonomy" id="412755"/>
    <lineage>
        <taxon>unclassified sequences</taxon>
        <taxon>metagenomes</taxon>
        <taxon>ecological metagenomes</taxon>
    </lineage>
</organism>
<dbReference type="Pfam" id="PF01844">
    <property type="entry name" value="HNH"/>
    <property type="match status" value="1"/>
</dbReference>
<feature type="non-terminal residue" evidence="2">
    <location>
        <position position="1"/>
    </location>
</feature>
<evidence type="ECO:0000313" key="2">
    <source>
        <dbReference type="EMBL" id="GAH33295.1"/>
    </source>
</evidence>
<evidence type="ECO:0000259" key="1">
    <source>
        <dbReference type="SMART" id="SM00507"/>
    </source>
</evidence>
<dbReference type="Gene3D" id="1.10.30.50">
    <property type="match status" value="1"/>
</dbReference>
<dbReference type="InterPro" id="IPR013467">
    <property type="entry name" value="HNH78-like"/>
</dbReference>
<dbReference type="GO" id="GO:0004519">
    <property type="term" value="F:endonuclease activity"/>
    <property type="evidence" value="ECO:0007669"/>
    <property type="project" value="InterPro"/>
</dbReference>